<dbReference type="OMA" id="QHWPTSF"/>
<dbReference type="SUPFAM" id="SSF53927">
    <property type="entry name" value="Cytidine deaminase-like"/>
    <property type="match status" value="1"/>
</dbReference>
<evidence type="ECO:0000313" key="5">
    <source>
        <dbReference type="Proteomes" id="UP000014500"/>
    </source>
</evidence>
<dbReference type="InterPro" id="IPR002125">
    <property type="entry name" value="CMP_dCMP_dom"/>
</dbReference>
<dbReference type="CDD" id="cd01285">
    <property type="entry name" value="nucleoside_deaminase"/>
    <property type="match status" value="1"/>
</dbReference>
<dbReference type="PhylomeDB" id="T1JP38"/>
<accession>T1JP38</accession>
<keyword evidence="5" id="KW-1185">Reference proteome</keyword>
<dbReference type="STRING" id="126957.T1JP38"/>
<comment type="similarity">
    <text evidence="2">Belongs to the cytidine and deoxycytidylate deaminase family. ADAT3 subfamily.</text>
</comment>
<reference evidence="4" key="2">
    <citation type="submission" date="2015-02" db="UniProtKB">
        <authorList>
            <consortium name="EnsemblMetazoa"/>
        </authorList>
    </citation>
    <scope>IDENTIFICATION</scope>
</reference>
<dbReference type="GO" id="GO:0005634">
    <property type="term" value="C:nucleus"/>
    <property type="evidence" value="ECO:0007669"/>
    <property type="project" value="TreeGrafter"/>
</dbReference>
<feature type="domain" description="CMP/dCMP-type deaminase" evidence="3">
    <location>
        <begin position="183"/>
        <end position="334"/>
    </location>
</feature>
<dbReference type="GO" id="GO:0052717">
    <property type="term" value="F:tRNA-specific adenosine-34 deaminase activity"/>
    <property type="evidence" value="ECO:0007669"/>
    <property type="project" value="TreeGrafter"/>
</dbReference>
<keyword evidence="1" id="KW-0819">tRNA processing</keyword>
<organism evidence="4 5">
    <name type="scientific">Strigamia maritima</name>
    <name type="common">European centipede</name>
    <name type="synonym">Geophilus maritimus</name>
    <dbReference type="NCBI Taxonomy" id="126957"/>
    <lineage>
        <taxon>Eukaryota</taxon>
        <taxon>Metazoa</taxon>
        <taxon>Ecdysozoa</taxon>
        <taxon>Arthropoda</taxon>
        <taxon>Myriapoda</taxon>
        <taxon>Chilopoda</taxon>
        <taxon>Pleurostigmophora</taxon>
        <taxon>Geophilomorpha</taxon>
        <taxon>Linotaeniidae</taxon>
        <taxon>Strigamia</taxon>
    </lineage>
</organism>
<dbReference type="GO" id="GO:0005737">
    <property type="term" value="C:cytoplasm"/>
    <property type="evidence" value="ECO:0007669"/>
    <property type="project" value="TreeGrafter"/>
</dbReference>
<sequence length="347" mass="39345">MAAAKCEGNVTKNLCNENPNKKLKFTADEDSIDLKNSEMEMIPILADDYTRNCNLVLVYVAEITEKRETSKIVKNLQELYPLVDLQHLKRVKCDQGVLKIIICTLEDATMKNLDGNETTDTKSLLSDINGLSHCVTLQKVPGSVPLTRPQYEFGVKFWPLQFHENKHIARLLNGTLFTSEESNLHIYFMEQAIKKAKTTSEKQQVMVGAVIVDPQLGKIIGEGFDRRYSHPLQHAVMVAIDDVAAAQGGGCWKLNDKEIHTEIYASQKSPDKIPYLCTNFDLYVTREPCLMCSMALIHSRIRRVFYGCRQENGCLGTLTKLHVEPNLNHHFEVFKARDLRGSINLIY</sequence>
<dbReference type="Proteomes" id="UP000014500">
    <property type="component" value="Unassembled WGS sequence"/>
</dbReference>
<dbReference type="PANTHER" id="PTHR11079">
    <property type="entry name" value="CYTOSINE DEAMINASE FAMILY MEMBER"/>
    <property type="match status" value="1"/>
</dbReference>
<name>T1JP38_STRMM</name>
<dbReference type="PROSITE" id="PS51747">
    <property type="entry name" value="CYT_DCMP_DEAMINASES_2"/>
    <property type="match status" value="1"/>
</dbReference>
<dbReference type="Pfam" id="PF00383">
    <property type="entry name" value="dCMP_cyt_deam_1"/>
    <property type="match status" value="1"/>
</dbReference>
<evidence type="ECO:0000256" key="2">
    <source>
        <dbReference type="ARBA" id="ARBA00038160"/>
    </source>
</evidence>
<dbReference type="HOGENOM" id="CLU_013817_2_1_1"/>
<evidence type="ECO:0000313" key="4">
    <source>
        <dbReference type="EnsemblMetazoa" id="SMAR015614-PA"/>
    </source>
</evidence>
<dbReference type="AlphaFoldDB" id="T1JP38"/>
<dbReference type="EnsemblMetazoa" id="SMAR015614-RA">
    <property type="protein sequence ID" value="SMAR015614-PA"/>
    <property type="gene ID" value="SMAR015614"/>
</dbReference>
<dbReference type="EMBL" id="JH431970">
    <property type="status" value="NOT_ANNOTATED_CDS"/>
    <property type="molecule type" value="Genomic_DNA"/>
</dbReference>
<reference evidence="5" key="1">
    <citation type="submission" date="2011-05" db="EMBL/GenBank/DDBJ databases">
        <authorList>
            <person name="Richards S.R."/>
            <person name="Qu J."/>
            <person name="Jiang H."/>
            <person name="Jhangiani S.N."/>
            <person name="Agravi P."/>
            <person name="Goodspeed R."/>
            <person name="Gross S."/>
            <person name="Mandapat C."/>
            <person name="Jackson L."/>
            <person name="Mathew T."/>
            <person name="Pu L."/>
            <person name="Thornton R."/>
            <person name="Saada N."/>
            <person name="Wilczek-Boney K.B."/>
            <person name="Lee S."/>
            <person name="Kovar C."/>
            <person name="Wu Y."/>
            <person name="Scherer S.E."/>
            <person name="Worley K.C."/>
            <person name="Muzny D.M."/>
            <person name="Gibbs R."/>
        </authorList>
    </citation>
    <scope>NUCLEOTIDE SEQUENCE</scope>
    <source>
        <strain evidence="5">Brora</strain>
    </source>
</reference>
<evidence type="ECO:0000256" key="1">
    <source>
        <dbReference type="ARBA" id="ARBA00022694"/>
    </source>
</evidence>
<dbReference type="GO" id="GO:0008033">
    <property type="term" value="P:tRNA processing"/>
    <property type="evidence" value="ECO:0007669"/>
    <property type="project" value="UniProtKB-KW"/>
</dbReference>
<proteinExistence type="inferred from homology"/>
<dbReference type="PANTHER" id="PTHR11079:SF156">
    <property type="entry name" value="INACTIVE TRNA-SPECIFIC ADENOSINE DEAMINASE-LIKE PROTEIN 3-RELATED"/>
    <property type="match status" value="1"/>
</dbReference>
<dbReference type="Gene3D" id="3.40.140.10">
    <property type="entry name" value="Cytidine Deaminase, domain 2"/>
    <property type="match status" value="1"/>
</dbReference>
<dbReference type="eggNOG" id="KOG2771">
    <property type="taxonomic scope" value="Eukaryota"/>
</dbReference>
<protein>
    <recommendedName>
        <fullName evidence="3">CMP/dCMP-type deaminase domain-containing protein</fullName>
    </recommendedName>
</protein>
<evidence type="ECO:0000259" key="3">
    <source>
        <dbReference type="PROSITE" id="PS51747"/>
    </source>
</evidence>
<dbReference type="InterPro" id="IPR016193">
    <property type="entry name" value="Cytidine_deaminase-like"/>
</dbReference>